<evidence type="ECO:0000259" key="1">
    <source>
        <dbReference type="Pfam" id="PF06527"/>
    </source>
</evidence>
<reference evidence="2 3" key="1">
    <citation type="submission" date="2024-03" db="EMBL/GenBank/DDBJ databases">
        <title>Human intestinal bacterial collection.</title>
        <authorList>
            <person name="Pauvert C."/>
            <person name="Hitch T.C.A."/>
            <person name="Clavel T."/>
        </authorList>
    </citation>
    <scope>NUCLEOTIDE SEQUENCE [LARGE SCALE GENOMIC DNA]</scope>
    <source>
        <strain evidence="2 3">CLA-SR-H021</strain>
    </source>
</reference>
<protein>
    <submittedName>
        <fullName evidence="2">TniQ family protein</fullName>
    </submittedName>
</protein>
<name>A0ABV1DF72_9FIRM</name>
<comment type="caution">
    <text evidence="2">The sequence shown here is derived from an EMBL/GenBank/DDBJ whole genome shotgun (WGS) entry which is preliminary data.</text>
</comment>
<feature type="domain" description="TniQ" evidence="1">
    <location>
        <begin position="4"/>
        <end position="160"/>
    </location>
</feature>
<proteinExistence type="predicted"/>
<dbReference type="RefSeq" id="WP_040379383.1">
    <property type="nucleotide sequence ID" value="NZ_JBBMFM010000250.1"/>
</dbReference>
<sequence>MLNFFPTPYPGELWYSVLCRYHMRTGHMKSATTIQELFDGRLHAAMGTFYPTKAINDILGQLPPGLLDIRDIILNHTLFPYFYRINPVEKKEQALKELCEGTAITPTWLWKTDSSANGTSELRYCPLCRQEDVSLYGETYWHTVHQIPFMSVCPKHGCRLERIPFNRGQVNEKFFIPNLYCRDTEPNADIEKYEMPLAKTLLAYLDMPLGVGPTEGVNNLVQAFCNKGYMTIAKRFNTILDSDMVKKALEGFYGPELVRRCFGEKVMPYQLRRIGNWTVLSPERYALLATMIGQAPRTTFSAKPIPDRIEEKLVKLSLQEVPLTKKGIAEKMNVKPHQLDFLLGRYGMEPFWSNAKKGNDGTGSMNKYVKAYYDQAGKACVDQYAKKKGFHATSEFVRYALDRIMELDEPKTPGTAS</sequence>
<keyword evidence="3" id="KW-1185">Reference proteome</keyword>
<evidence type="ECO:0000313" key="3">
    <source>
        <dbReference type="Proteomes" id="UP001454086"/>
    </source>
</evidence>
<dbReference type="Proteomes" id="UP001454086">
    <property type="component" value="Unassembled WGS sequence"/>
</dbReference>
<organism evidence="2 3">
    <name type="scientific">Enterocloster hominis</name>
    <name type="common">ex Hitch et al. 2024</name>
    <dbReference type="NCBI Taxonomy" id="1917870"/>
    <lineage>
        <taxon>Bacteria</taxon>
        <taxon>Bacillati</taxon>
        <taxon>Bacillota</taxon>
        <taxon>Clostridia</taxon>
        <taxon>Lachnospirales</taxon>
        <taxon>Lachnospiraceae</taxon>
        <taxon>Enterocloster</taxon>
    </lineage>
</organism>
<dbReference type="InterPro" id="IPR009492">
    <property type="entry name" value="TniQ"/>
</dbReference>
<dbReference type="EMBL" id="JBBMFM010000250">
    <property type="protein sequence ID" value="MEQ2428992.1"/>
    <property type="molecule type" value="Genomic_DNA"/>
</dbReference>
<accession>A0ABV1DF72</accession>
<gene>
    <name evidence="2" type="ORF">WMQ36_28920</name>
</gene>
<evidence type="ECO:0000313" key="2">
    <source>
        <dbReference type="EMBL" id="MEQ2428992.1"/>
    </source>
</evidence>
<dbReference type="Pfam" id="PF06527">
    <property type="entry name" value="TniQ"/>
    <property type="match status" value="1"/>
</dbReference>